<dbReference type="FunFam" id="3.10.580.10:FF:000002">
    <property type="entry name" value="Magnesium/cobalt efflux protein CorC"/>
    <property type="match status" value="1"/>
</dbReference>
<dbReference type="InterPro" id="IPR000644">
    <property type="entry name" value="CBS_dom"/>
</dbReference>
<dbReference type="InterPro" id="IPR051676">
    <property type="entry name" value="UPF0053_domain"/>
</dbReference>
<keyword evidence="15" id="KW-1185">Reference proteome</keyword>
<organism evidence="14 15">
    <name type="scientific">Paenibacillus lentus</name>
    <dbReference type="NCBI Taxonomy" id="1338368"/>
    <lineage>
        <taxon>Bacteria</taxon>
        <taxon>Bacillati</taxon>
        <taxon>Bacillota</taxon>
        <taxon>Bacilli</taxon>
        <taxon>Bacillales</taxon>
        <taxon>Paenibacillaceae</taxon>
        <taxon>Paenibacillus</taxon>
    </lineage>
</organism>
<dbReference type="PANTHER" id="PTHR43099">
    <property type="entry name" value="UPF0053 PROTEIN YRKA"/>
    <property type="match status" value="1"/>
</dbReference>
<keyword evidence="7 9" id="KW-0129">CBS domain</keyword>
<evidence type="ECO:0000256" key="5">
    <source>
        <dbReference type="ARBA" id="ARBA00022737"/>
    </source>
</evidence>
<dbReference type="Pfam" id="PF00571">
    <property type="entry name" value="CBS"/>
    <property type="match status" value="2"/>
</dbReference>
<dbReference type="InterPro" id="IPR044751">
    <property type="entry name" value="Ion_transp-like_CBS"/>
</dbReference>
<dbReference type="PROSITE" id="PS51371">
    <property type="entry name" value="CBS"/>
    <property type="match status" value="2"/>
</dbReference>
<keyword evidence="6 10" id="KW-1133">Transmembrane helix</keyword>
<sequence length="441" mass="49845">MDSDRLLVLYLVLVAILIGFTAFFVAVEFAIVRVRASRVDQMIAEGNKNALSVKQVTSNLDGYLSACQLGITITALGLGWLGEPTVKKMLHPLLHSLNVPEAVSSVISFIISFSVITYLHVVVGELAPKTIAIRRAEQVALITAKPLIIFTKIMHPFIWALNGSALQLVRLFGIKPVSEHEEAHSEEELQIIINESFESGKINQSEYGYVNRIFAFDNMLAKEIMVPRTDMVCLYTDKTREENLEIIKEQQYTRFPVVEGHKDNIVGIINTKQFFLSYEDNPNLEISSILQPVMAVAEVTPVNELLKRMQHEGTHIAILIDEYGGTAGLITIEDILEEIVGEIRDEFDKEEEQPIIHLDEHHVIVDGKVTINQINDIMLTELNTEDVDTIGGWLYGMNPEMNEDETFEHQGLIFKLLEKEPHRFRKLEIIKQAVETEEAIE</sequence>
<feature type="transmembrane region" description="Helical" evidence="11">
    <location>
        <begin position="139"/>
        <end position="161"/>
    </location>
</feature>
<dbReference type="KEGG" id="plen:EIM92_01770"/>
<dbReference type="PROSITE" id="PS51846">
    <property type="entry name" value="CNNM"/>
    <property type="match status" value="1"/>
</dbReference>
<evidence type="ECO:0000256" key="4">
    <source>
        <dbReference type="ARBA" id="ARBA00022692"/>
    </source>
</evidence>
<dbReference type="Gene3D" id="3.30.465.10">
    <property type="match status" value="1"/>
</dbReference>
<evidence type="ECO:0000256" key="3">
    <source>
        <dbReference type="ARBA" id="ARBA00022475"/>
    </source>
</evidence>
<dbReference type="InterPro" id="IPR002550">
    <property type="entry name" value="CNNM"/>
</dbReference>
<proteinExistence type="inferred from homology"/>
<feature type="transmembrane region" description="Helical" evidence="11">
    <location>
        <begin position="6"/>
        <end position="32"/>
    </location>
</feature>
<dbReference type="GO" id="GO:0050660">
    <property type="term" value="F:flavin adenine dinucleotide binding"/>
    <property type="evidence" value="ECO:0007669"/>
    <property type="project" value="InterPro"/>
</dbReference>
<dbReference type="CDD" id="cd04590">
    <property type="entry name" value="CBS_pair_CorC_HlyC_assoc"/>
    <property type="match status" value="1"/>
</dbReference>
<dbReference type="Gene3D" id="3.10.580.10">
    <property type="entry name" value="CBS-domain"/>
    <property type="match status" value="1"/>
</dbReference>
<feature type="domain" description="CNNM transmembrane" evidence="13">
    <location>
        <begin position="3"/>
        <end position="206"/>
    </location>
</feature>
<evidence type="ECO:0000313" key="15">
    <source>
        <dbReference type="Proteomes" id="UP000273145"/>
    </source>
</evidence>
<dbReference type="AlphaFoldDB" id="A0A3S8RQ64"/>
<keyword evidence="8 10" id="KW-0472">Membrane</keyword>
<feature type="domain" description="CBS" evidence="12">
    <location>
        <begin position="289"/>
        <end position="346"/>
    </location>
</feature>
<accession>A0A3S8RQ64</accession>
<dbReference type="InterPro" id="IPR046342">
    <property type="entry name" value="CBS_dom_sf"/>
</dbReference>
<dbReference type="Proteomes" id="UP000273145">
    <property type="component" value="Chromosome"/>
</dbReference>
<evidence type="ECO:0000256" key="6">
    <source>
        <dbReference type="ARBA" id="ARBA00022989"/>
    </source>
</evidence>
<protein>
    <submittedName>
        <fullName evidence="14">HlyC/CorC family transporter</fullName>
    </submittedName>
</protein>
<comment type="similarity">
    <text evidence="2">Belongs to the UPF0053 family.</text>
</comment>
<comment type="subcellular location">
    <subcellularLocation>
        <location evidence="1">Cell membrane</location>
        <topology evidence="1">Multi-pass membrane protein</topology>
    </subcellularLocation>
</comment>
<dbReference type="SUPFAM" id="SSF54631">
    <property type="entry name" value="CBS-domain pair"/>
    <property type="match status" value="1"/>
</dbReference>
<dbReference type="Pfam" id="PF03471">
    <property type="entry name" value="CorC_HlyC"/>
    <property type="match status" value="1"/>
</dbReference>
<keyword evidence="5" id="KW-0677">Repeat</keyword>
<reference evidence="14 15" key="1">
    <citation type="submission" date="2018-11" db="EMBL/GenBank/DDBJ databases">
        <title>Genome sequencing of Paenibacillus lentus DSM25539(T).</title>
        <authorList>
            <person name="Kook J.-K."/>
            <person name="Park S.-N."/>
            <person name="Lim Y.K."/>
        </authorList>
    </citation>
    <scope>NUCLEOTIDE SEQUENCE [LARGE SCALE GENOMIC DNA]</scope>
    <source>
        <strain evidence="14 15">DSM 25539</strain>
    </source>
</reference>
<dbReference type="PANTHER" id="PTHR43099:SF2">
    <property type="entry name" value="UPF0053 PROTEIN YRKA"/>
    <property type="match status" value="1"/>
</dbReference>
<evidence type="ECO:0000256" key="10">
    <source>
        <dbReference type="PROSITE-ProRule" id="PRU01193"/>
    </source>
</evidence>
<dbReference type="InterPro" id="IPR005170">
    <property type="entry name" value="Transptr-assoc_dom"/>
</dbReference>
<feature type="transmembrane region" description="Helical" evidence="11">
    <location>
        <begin position="102"/>
        <end position="127"/>
    </location>
</feature>
<feature type="domain" description="CBS" evidence="12">
    <location>
        <begin position="225"/>
        <end position="286"/>
    </location>
</feature>
<dbReference type="EMBL" id="CP034248">
    <property type="protein sequence ID" value="AZK45078.1"/>
    <property type="molecule type" value="Genomic_DNA"/>
</dbReference>
<evidence type="ECO:0000256" key="2">
    <source>
        <dbReference type="ARBA" id="ARBA00006337"/>
    </source>
</evidence>
<feature type="transmembrane region" description="Helical" evidence="11">
    <location>
        <begin position="62"/>
        <end position="82"/>
    </location>
</feature>
<name>A0A3S8RQ64_9BACL</name>
<dbReference type="RefSeq" id="WP_125081210.1">
    <property type="nucleotide sequence ID" value="NZ_CP034248.1"/>
</dbReference>
<evidence type="ECO:0000259" key="13">
    <source>
        <dbReference type="PROSITE" id="PS51846"/>
    </source>
</evidence>
<evidence type="ECO:0000256" key="1">
    <source>
        <dbReference type="ARBA" id="ARBA00004651"/>
    </source>
</evidence>
<dbReference type="InterPro" id="IPR016169">
    <property type="entry name" value="FAD-bd_PCMH_sub2"/>
</dbReference>
<gene>
    <name evidence="14" type="ORF">EIM92_01770</name>
</gene>
<evidence type="ECO:0000256" key="7">
    <source>
        <dbReference type="ARBA" id="ARBA00023122"/>
    </source>
</evidence>
<evidence type="ECO:0000256" key="9">
    <source>
        <dbReference type="PROSITE-ProRule" id="PRU00703"/>
    </source>
</evidence>
<evidence type="ECO:0000256" key="8">
    <source>
        <dbReference type="ARBA" id="ARBA00023136"/>
    </source>
</evidence>
<dbReference type="OrthoDB" id="9798188at2"/>
<evidence type="ECO:0000313" key="14">
    <source>
        <dbReference type="EMBL" id="AZK45078.1"/>
    </source>
</evidence>
<keyword evidence="4 10" id="KW-0812">Transmembrane</keyword>
<dbReference type="SMART" id="SM00116">
    <property type="entry name" value="CBS"/>
    <property type="match status" value="2"/>
</dbReference>
<dbReference type="SMART" id="SM01091">
    <property type="entry name" value="CorC_HlyC"/>
    <property type="match status" value="1"/>
</dbReference>
<dbReference type="GO" id="GO:0005886">
    <property type="term" value="C:plasma membrane"/>
    <property type="evidence" value="ECO:0007669"/>
    <property type="project" value="UniProtKB-SubCell"/>
</dbReference>
<dbReference type="SUPFAM" id="SSF56176">
    <property type="entry name" value="FAD-binding/transporter-associated domain-like"/>
    <property type="match status" value="1"/>
</dbReference>
<dbReference type="InterPro" id="IPR036318">
    <property type="entry name" value="FAD-bd_PCMH-like_sf"/>
</dbReference>
<keyword evidence="3" id="KW-1003">Cell membrane</keyword>
<evidence type="ECO:0000256" key="11">
    <source>
        <dbReference type="SAM" id="Phobius"/>
    </source>
</evidence>
<evidence type="ECO:0000259" key="12">
    <source>
        <dbReference type="PROSITE" id="PS51371"/>
    </source>
</evidence>
<dbReference type="Pfam" id="PF01595">
    <property type="entry name" value="CNNM"/>
    <property type="match status" value="1"/>
</dbReference>